<evidence type="ECO:0000313" key="1">
    <source>
        <dbReference type="EMBL" id="ROP37186.1"/>
    </source>
</evidence>
<name>A0A3N1H444_9PSEU</name>
<dbReference type="RefSeq" id="WP_170185044.1">
    <property type="nucleotide sequence ID" value="NZ_RJKM01000001.1"/>
</dbReference>
<protein>
    <submittedName>
        <fullName evidence="1">Uncharacterized protein</fullName>
    </submittedName>
</protein>
<proteinExistence type="predicted"/>
<sequence>MAARKMGRMPPPTPDLVVHDEASWHHLAVHSGDHALPSSRVGSVTRLVAAFRDRVG</sequence>
<dbReference type="AlphaFoldDB" id="A0A3N1H444"/>
<dbReference type="EMBL" id="RJKM01000001">
    <property type="protein sequence ID" value="ROP37186.1"/>
    <property type="molecule type" value="Genomic_DNA"/>
</dbReference>
<organism evidence="1 2">
    <name type="scientific">Saccharothrix texasensis</name>
    <dbReference type="NCBI Taxonomy" id="103734"/>
    <lineage>
        <taxon>Bacteria</taxon>
        <taxon>Bacillati</taxon>
        <taxon>Actinomycetota</taxon>
        <taxon>Actinomycetes</taxon>
        <taxon>Pseudonocardiales</taxon>
        <taxon>Pseudonocardiaceae</taxon>
        <taxon>Saccharothrix</taxon>
    </lineage>
</organism>
<accession>A0A3N1H444</accession>
<dbReference type="Proteomes" id="UP000268727">
    <property type="component" value="Unassembled WGS sequence"/>
</dbReference>
<gene>
    <name evidence="1" type="ORF">EDD40_2479</name>
</gene>
<reference evidence="1 2" key="1">
    <citation type="submission" date="2018-11" db="EMBL/GenBank/DDBJ databases">
        <title>Sequencing the genomes of 1000 actinobacteria strains.</title>
        <authorList>
            <person name="Klenk H.-P."/>
        </authorList>
    </citation>
    <scope>NUCLEOTIDE SEQUENCE [LARGE SCALE GENOMIC DNA]</scope>
    <source>
        <strain evidence="1 2">DSM 44231</strain>
    </source>
</reference>
<keyword evidence="2" id="KW-1185">Reference proteome</keyword>
<comment type="caution">
    <text evidence="1">The sequence shown here is derived from an EMBL/GenBank/DDBJ whole genome shotgun (WGS) entry which is preliminary data.</text>
</comment>
<evidence type="ECO:0000313" key="2">
    <source>
        <dbReference type="Proteomes" id="UP000268727"/>
    </source>
</evidence>